<feature type="region of interest" description="Disordered" evidence="4">
    <location>
        <begin position="108"/>
        <end position="144"/>
    </location>
</feature>
<dbReference type="PANTHER" id="PTHR12515:SF5">
    <property type="entry name" value="PROTEIN SMAUG"/>
    <property type="match status" value="1"/>
</dbReference>
<dbReference type="OrthoDB" id="2155283at2759"/>
<dbReference type="SUPFAM" id="SSF47769">
    <property type="entry name" value="SAM/Pointed domain"/>
    <property type="match status" value="1"/>
</dbReference>
<dbReference type="Proteomes" id="UP000559027">
    <property type="component" value="Unassembled WGS sequence"/>
</dbReference>
<dbReference type="GO" id="GO:0003729">
    <property type="term" value="F:mRNA binding"/>
    <property type="evidence" value="ECO:0007669"/>
    <property type="project" value="TreeGrafter"/>
</dbReference>
<reference evidence="6 7" key="1">
    <citation type="journal article" date="2020" name="ISME J.">
        <title>Uncovering the hidden diversity of litter-decomposition mechanisms in mushroom-forming fungi.</title>
        <authorList>
            <person name="Floudas D."/>
            <person name="Bentzer J."/>
            <person name="Ahren D."/>
            <person name="Johansson T."/>
            <person name="Persson P."/>
            <person name="Tunlid A."/>
        </authorList>
    </citation>
    <scope>NUCLEOTIDE SEQUENCE [LARGE SCALE GENOMIC DNA]</scope>
    <source>
        <strain evidence="6 7">CBS 146.42</strain>
    </source>
</reference>
<feature type="domain" description="SAM" evidence="5">
    <location>
        <begin position="364"/>
        <end position="422"/>
    </location>
</feature>
<dbReference type="Pfam" id="PF00536">
    <property type="entry name" value="SAM_1"/>
    <property type="match status" value="1"/>
</dbReference>
<evidence type="ECO:0000313" key="6">
    <source>
        <dbReference type="EMBL" id="KAF5351900.1"/>
    </source>
</evidence>
<dbReference type="Gene3D" id="1.10.150.50">
    <property type="entry name" value="Transcription Factor, Ets-1"/>
    <property type="match status" value="1"/>
</dbReference>
<evidence type="ECO:0000313" key="7">
    <source>
        <dbReference type="Proteomes" id="UP000559027"/>
    </source>
</evidence>
<evidence type="ECO:0000256" key="3">
    <source>
        <dbReference type="ARBA" id="ARBA00022884"/>
    </source>
</evidence>
<dbReference type="PANTHER" id="PTHR12515">
    <property type="entry name" value="STERILE ALPHA MOTIF DOMAIN CONTAINING PROTEIN 4-RELATED"/>
    <property type="match status" value="1"/>
</dbReference>
<name>A0A8H5D1R5_9AGAR</name>
<organism evidence="6 7">
    <name type="scientific">Leucocoprinus leucothites</name>
    <dbReference type="NCBI Taxonomy" id="201217"/>
    <lineage>
        <taxon>Eukaryota</taxon>
        <taxon>Fungi</taxon>
        <taxon>Dikarya</taxon>
        <taxon>Basidiomycota</taxon>
        <taxon>Agaricomycotina</taxon>
        <taxon>Agaricomycetes</taxon>
        <taxon>Agaricomycetidae</taxon>
        <taxon>Agaricales</taxon>
        <taxon>Agaricineae</taxon>
        <taxon>Agaricaceae</taxon>
        <taxon>Leucocoprinus</taxon>
    </lineage>
</organism>
<dbReference type="SMART" id="SM00454">
    <property type="entry name" value="SAM"/>
    <property type="match status" value="1"/>
</dbReference>
<protein>
    <recommendedName>
        <fullName evidence="5">SAM domain-containing protein</fullName>
    </recommendedName>
</protein>
<comment type="subcellular location">
    <subcellularLocation>
        <location evidence="1">Cytoplasm</location>
    </subcellularLocation>
</comment>
<feature type="compositionally biased region" description="Low complexity" evidence="4">
    <location>
        <begin position="322"/>
        <end position="347"/>
    </location>
</feature>
<keyword evidence="2" id="KW-0963">Cytoplasm</keyword>
<feature type="compositionally biased region" description="Low complexity" evidence="4">
    <location>
        <begin position="215"/>
        <end position="231"/>
    </location>
</feature>
<dbReference type="AlphaFoldDB" id="A0A8H5D1R5"/>
<gene>
    <name evidence="6" type="ORF">D9756_007479</name>
</gene>
<dbReference type="InterPro" id="IPR001660">
    <property type="entry name" value="SAM"/>
</dbReference>
<dbReference type="GO" id="GO:0000932">
    <property type="term" value="C:P-body"/>
    <property type="evidence" value="ECO:0007669"/>
    <property type="project" value="TreeGrafter"/>
</dbReference>
<evidence type="ECO:0000256" key="4">
    <source>
        <dbReference type="SAM" id="MobiDB-lite"/>
    </source>
</evidence>
<proteinExistence type="predicted"/>
<comment type="caution">
    <text evidence="6">The sequence shown here is derived from an EMBL/GenBank/DDBJ whole genome shotgun (WGS) entry which is preliminary data.</text>
</comment>
<evidence type="ECO:0000259" key="5">
    <source>
        <dbReference type="PROSITE" id="PS50105"/>
    </source>
</evidence>
<keyword evidence="3" id="KW-0694">RNA-binding</keyword>
<evidence type="ECO:0000256" key="1">
    <source>
        <dbReference type="ARBA" id="ARBA00004496"/>
    </source>
</evidence>
<keyword evidence="7" id="KW-1185">Reference proteome</keyword>
<dbReference type="PROSITE" id="PS50105">
    <property type="entry name" value="SAM_DOMAIN"/>
    <property type="match status" value="1"/>
</dbReference>
<accession>A0A8H5D1R5</accession>
<dbReference type="InterPro" id="IPR013761">
    <property type="entry name" value="SAM/pointed_sf"/>
</dbReference>
<sequence>MSSPVAATLTTSTATSANIPPNGATLEGLDHWLKDFQKYEAILAEMAKASADNKFRDELATIEQWFKVLSESERTASVYTLLQHSTQDQIRFFMAVLQKMIKPGESEINASDSADATKPKNSKAGLRPPSLNIPLPGSPSTPIPTITSKAHDSAAALLGESKRLNLPRSPLRQTPLSPLVTQDGPLITPAHDKSWASLVNTPLVPMFQKPDPNRSDVSGSGTTTSAGLGITQAGSTGNKGPGLAAINPATLNMLATSGLTNDAQLLAVQLVMSGILQPTDITTTASKQDQAVPPQSAGKKKSGHGNWRAPSSAKYPGSALRSSAPKSSGVKSSGLKSSGLKSNGLDSASMESPRVEDFDPELLKDIPAWLRSLRLHKYTARFEGMTWQEMVALDDGVLEKKGVTALGARRRLLRTFDHVRREMGMEGASSATPTTSVVPASAASSSVDPGLQIVPQSAAPRIQLSADSPAFMPTSKVPHSAAPGLAPIPVVTSVV</sequence>
<dbReference type="EMBL" id="JAACJO010000012">
    <property type="protein sequence ID" value="KAF5351900.1"/>
    <property type="molecule type" value="Genomic_DNA"/>
</dbReference>
<dbReference type="InterPro" id="IPR057327">
    <property type="entry name" value="Vts1_dom"/>
</dbReference>
<feature type="region of interest" description="Disordered" evidence="4">
    <location>
        <begin position="210"/>
        <end position="238"/>
    </location>
</feature>
<dbReference type="InterPro" id="IPR050897">
    <property type="entry name" value="SMAUG/VTS1_RNA-bind"/>
</dbReference>
<evidence type="ECO:0000256" key="2">
    <source>
        <dbReference type="ARBA" id="ARBA00022490"/>
    </source>
</evidence>
<dbReference type="GO" id="GO:0000289">
    <property type="term" value="P:nuclear-transcribed mRNA poly(A) tail shortening"/>
    <property type="evidence" value="ECO:0007669"/>
    <property type="project" value="TreeGrafter"/>
</dbReference>
<feature type="region of interest" description="Disordered" evidence="4">
    <location>
        <begin position="284"/>
        <end position="354"/>
    </location>
</feature>
<dbReference type="Pfam" id="PF25479">
    <property type="entry name" value="Vts1"/>
    <property type="match status" value="1"/>
</dbReference>